<sequence>MMEHMNEVTGGINVEELHPKEKADFALSKDIKSLYHIGDILSGTTALQQCRVKKIDL</sequence>
<name>A0A1X7TH18_AMPQE</name>
<dbReference type="InParanoid" id="A0A1X7TH18"/>
<dbReference type="AlphaFoldDB" id="A0A1X7TH18"/>
<accession>A0A1X7TH18</accession>
<organism evidence="1">
    <name type="scientific">Amphimedon queenslandica</name>
    <name type="common">Sponge</name>
    <dbReference type="NCBI Taxonomy" id="400682"/>
    <lineage>
        <taxon>Eukaryota</taxon>
        <taxon>Metazoa</taxon>
        <taxon>Porifera</taxon>
        <taxon>Demospongiae</taxon>
        <taxon>Heteroscleromorpha</taxon>
        <taxon>Haplosclerida</taxon>
        <taxon>Niphatidae</taxon>
        <taxon>Amphimedon</taxon>
    </lineage>
</organism>
<evidence type="ECO:0000313" key="1">
    <source>
        <dbReference type="EnsemblMetazoa" id="Aqu2.1.14016_001"/>
    </source>
</evidence>
<proteinExistence type="predicted"/>
<protein>
    <submittedName>
        <fullName evidence="1">Uncharacterized protein</fullName>
    </submittedName>
</protein>
<dbReference type="EnsemblMetazoa" id="Aqu2.1.14016_001">
    <property type="protein sequence ID" value="Aqu2.1.14016_001"/>
    <property type="gene ID" value="Aqu2.1.14016"/>
</dbReference>
<reference evidence="1" key="1">
    <citation type="submission" date="2017-05" db="UniProtKB">
        <authorList>
            <consortium name="EnsemblMetazoa"/>
        </authorList>
    </citation>
    <scope>IDENTIFICATION</scope>
</reference>